<keyword evidence="3" id="KW-1185">Reference proteome</keyword>
<protein>
    <submittedName>
        <fullName evidence="2">LysR substrate binding domain-containing protein</fullName>
    </submittedName>
</protein>
<evidence type="ECO:0000313" key="2">
    <source>
        <dbReference type="EMBL" id="SFZ85423.1"/>
    </source>
</evidence>
<sequence>MPTGFEAELRLALQEMQDLNETTVTHLVVGMSPTAAYRLVPLAVSRLMRRRPKLTVRLVEAGKPMLMADLLAGATDMFIAMKNPSEVLPGIVITDLFSDEFVLMVRAGHPLTALSPPLGPKALGGFGWVLPDIGGILRMRFDEWLQREGVPLAGNVISTASISATKALALTSDRIAAGPVHAFERELREGSLARLGGTWSTMQREFSLYRRAQAEDPPIVVLFLSMLRELLREIPSLQPLKSPIGPSS</sequence>
<feature type="domain" description="LysR substrate-binding" evidence="1">
    <location>
        <begin position="25"/>
        <end position="231"/>
    </location>
</feature>
<organism evidence="2 3">
    <name type="scientific">Devosia enhydra</name>
    <dbReference type="NCBI Taxonomy" id="665118"/>
    <lineage>
        <taxon>Bacteria</taxon>
        <taxon>Pseudomonadati</taxon>
        <taxon>Pseudomonadota</taxon>
        <taxon>Alphaproteobacteria</taxon>
        <taxon>Hyphomicrobiales</taxon>
        <taxon>Devosiaceae</taxon>
        <taxon>Devosia</taxon>
    </lineage>
</organism>
<evidence type="ECO:0000313" key="3">
    <source>
        <dbReference type="Proteomes" id="UP000183447"/>
    </source>
</evidence>
<dbReference type="STRING" id="665118.SAMN02983003_2588"/>
<dbReference type="Proteomes" id="UP000183447">
    <property type="component" value="Unassembled WGS sequence"/>
</dbReference>
<accession>A0A1K2HZH7</accession>
<reference evidence="2 3" key="1">
    <citation type="submission" date="2016-11" db="EMBL/GenBank/DDBJ databases">
        <authorList>
            <person name="Jaros S."/>
            <person name="Januszkiewicz K."/>
            <person name="Wedrychowicz H."/>
        </authorList>
    </citation>
    <scope>NUCLEOTIDE SEQUENCE [LARGE SCALE GENOMIC DNA]</scope>
    <source>
        <strain evidence="2 3">ATCC 23634</strain>
    </source>
</reference>
<dbReference type="AlphaFoldDB" id="A0A1K2HZH7"/>
<name>A0A1K2HZH7_9HYPH</name>
<dbReference type="PANTHER" id="PTHR30419:SF8">
    <property type="entry name" value="NITROGEN ASSIMILATION TRANSCRIPTIONAL ACTIVATOR-RELATED"/>
    <property type="match status" value="1"/>
</dbReference>
<gene>
    <name evidence="2" type="ORF">SAMN02983003_2588</name>
</gene>
<dbReference type="GO" id="GO:0005829">
    <property type="term" value="C:cytosol"/>
    <property type="evidence" value="ECO:0007669"/>
    <property type="project" value="TreeGrafter"/>
</dbReference>
<dbReference type="Gene3D" id="3.40.190.290">
    <property type="match status" value="1"/>
</dbReference>
<dbReference type="GO" id="GO:0006355">
    <property type="term" value="P:regulation of DNA-templated transcription"/>
    <property type="evidence" value="ECO:0007669"/>
    <property type="project" value="TreeGrafter"/>
</dbReference>
<dbReference type="InterPro" id="IPR005119">
    <property type="entry name" value="LysR_subst-bd"/>
</dbReference>
<dbReference type="Pfam" id="PF03466">
    <property type="entry name" value="LysR_substrate"/>
    <property type="match status" value="1"/>
</dbReference>
<proteinExistence type="predicted"/>
<dbReference type="PANTHER" id="PTHR30419">
    <property type="entry name" value="HTH-TYPE TRANSCRIPTIONAL REGULATOR YBHD"/>
    <property type="match status" value="1"/>
</dbReference>
<dbReference type="InterPro" id="IPR050950">
    <property type="entry name" value="HTH-type_LysR_regulators"/>
</dbReference>
<evidence type="ECO:0000259" key="1">
    <source>
        <dbReference type="Pfam" id="PF03466"/>
    </source>
</evidence>
<dbReference type="SUPFAM" id="SSF53850">
    <property type="entry name" value="Periplasmic binding protein-like II"/>
    <property type="match status" value="1"/>
</dbReference>
<dbReference type="EMBL" id="FPKU01000002">
    <property type="protein sequence ID" value="SFZ85423.1"/>
    <property type="molecule type" value="Genomic_DNA"/>
</dbReference>